<dbReference type="InterPro" id="IPR000742">
    <property type="entry name" value="EGF"/>
</dbReference>
<feature type="compositionally biased region" description="Polar residues" evidence="2">
    <location>
        <begin position="152"/>
        <end position="171"/>
    </location>
</feature>
<evidence type="ECO:0000256" key="1">
    <source>
        <dbReference type="PROSITE-ProRule" id="PRU00076"/>
    </source>
</evidence>
<feature type="domain" description="EGF-like" evidence="4">
    <location>
        <begin position="1379"/>
        <end position="1419"/>
    </location>
</feature>
<comment type="caution">
    <text evidence="5">The sequence shown here is derived from an EMBL/GenBank/DDBJ whole genome shotgun (WGS) entry which is preliminary data.</text>
</comment>
<feature type="transmembrane region" description="Helical" evidence="3">
    <location>
        <begin position="1427"/>
        <end position="1450"/>
    </location>
</feature>
<feature type="region of interest" description="Disordered" evidence="2">
    <location>
        <begin position="807"/>
        <end position="867"/>
    </location>
</feature>
<feature type="compositionally biased region" description="Polar residues" evidence="2">
    <location>
        <begin position="58"/>
        <end position="80"/>
    </location>
</feature>
<keyword evidence="3" id="KW-0472">Membrane</keyword>
<reference evidence="5" key="1">
    <citation type="submission" date="2023-05" db="EMBL/GenBank/DDBJ databases">
        <authorList>
            <person name="Stuckert A."/>
        </authorList>
    </citation>
    <scope>NUCLEOTIDE SEQUENCE</scope>
</reference>
<evidence type="ECO:0000259" key="4">
    <source>
        <dbReference type="PROSITE" id="PS50026"/>
    </source>
</evidence>
<feature type="region of interest" description="Disordered" evidence="2">
    <location>
        <begin position="1192"/>
        <end position="1224"/>
    </location>
</feature>
<feature type="region of interest" description="Disordered" evidence="2">
    <location>
        <begin position="740"/>
        <end position="770"/>
    </location>
</feature>
<feature type="region of interest" description="Disordered" evidence="2">
    <location>
        <begin position="1139"/>
        <end position="1160"/>
    </location>
</feature>
<keyword evidence="6" id="KW-1185">Reference proteome</keyword>
<feature type="compositionally biased region" description="Low complexity" evidence="2">
    <location>
        <begin position="962"/>
        <end position="977"/>
    </location>
</feature>
<keyword evidence="3" id="KW-1133">Transmembrane helix</keyword>
<feature type="compositionally biased region" description="Polar residues" evidence="2">
    <location>
        <begin position="752"/>
        <end position="761"/>
    </location>
</feature>
<feature type="region of interest" description="Disordered" evidence="2">
    <location>
        <begin position="128"/>
        <end position="191"/>
    </location>
</feature>
<feature type="compositionally biased region" description="Polar residues" evidence="2">
    <location>
        <begin position="807"/>
        <end position="816"/>
    </location>
</feature>
<feature type="region of interest" description="Disordered" evidence="2">
    <location>
        <begin position="1"/>
        <end position="80"/>
    </location>
</feature>
<feature type="compositionally biased region" description="Basic residues" evidence="2">
    <location>
        <begin position="464"/>
        <end position="486"/>
    </location>
</feature>
<name>A0ABN9ARW5_9NEOB</name>
<evidence type="ECO:0000256" key="3">
    <source>
        <dbReference type="SAM" id="Phobius"/>
    </source>
</evidence>
<evidence type="ECO:0000313" key="5">
    <source>
        <dbReference type="EMBL" id="CAI9537545.1"/>
    </source>
</evidence>
<feature type="compositionally biased region" description="Basic and acidic residues" evidence="2">
    <location>
        <begin position="451"/>
        <end position="463"/>
    </location>
</feature>
<feature type="compositionally biased region" description="Polar residues" evidence="2">
    <location>
        <begin position="857"/>
        <end position="867"/>
    </location>
</feature>
<feature type="compositionally biased region" description="Polar residues" evidence="2">
    <location>
        <begin position="888"/>
        <end position="898"/>
    </location>
</feature>
<proteinExistence type="predicted"/>
<feature type="compositionally biased region" description="Polar residues" evidence="2">
    <location>
        <begin position="824"/>
        <end position="849"/>
    </location>
</feature>
<sequence length="1616" mass="179254">MAVTPKTMLRKPLPASRGPANKTAVPHAPPAKDGKKQHSSPKDLSVRPAKVQPLQGGANISDTNHPRYQQRSSAPFESQLNATKIPLTVRSHSLSESPQKRPVIRKGPIVPSKAKTVPKFTLKHPSARYQSLPHSHHKNVTSKPVTGHLRDSNSTTGSAGISVSPIPQRTATIPLKNSIKSGQKGTPFPPDRVKQFPVALQAVTQMGRQLKEKSSNTSVLLNTLVNQNSSFLTNSLQHMAQSSNSTFTTGKEAVLYELNSLNTQDHLLNVENVTSVPQADRHNDVSRAGLLRKINWPEVHDSKVMQELKSKVNVKIPDRNIFMNTNLSSTELSGLVQEDRGQFHPVLTTDTSVIGLTQTVVLATQTARTSDNVSHSSVRSQGLVETTTEVHSRLMTGEATQAKREKDQTWPGMTESHQIHHNLTHSHKHRHLNPESLRQNETNTISQHKGAPHDRTAPSEPNRHHQKHLHNHTQPHSHSHHKHHSDHRLQRNHVSQTLVTINTQEQPDLTTRMQLNQSNPQQLHKELVTSTQRQISIQNDTHFSARLSDPSYIGGMQENEIGSVTAGLSGISGTAHPRLTTQNVFGSQSELTTQSQEPTTYFSVSVTDSQTAVHKLNSLEQGRHSEAYPSLHTKPFIHRLSESHTQYHLTQTTKYNVTTHLHVAATKQPQLDIIPTTLVESIIQNQPGNRPSQEELTTPTQEQQTIKNQTNLTFLDPSKLSTSEVGLTTQTQPKVITQTQPELSTEHDFSTRAWQTRSTQKPPKLTIKVPLMPPTVTMPYLITPSQPEPTRNNLSNSRTLAYVNKTQPEPITNTHSKGNDRTEFSTNTGPNINNALESTSQTKSIQNSPMELGNYTEPITNTKSPTQRELFTKTGAVFPTVPELITKVTTESTNNTEPFLQGETKTDSQVEPVTKHRNDSTAQNEPASRRDSTTKHKPTTASKTHPTIKSEWATDEIDTQKHTTSTTNTHTESAAETEPITNRKIESTTQSTTKNLTDFTDTEPITKHMAELDTKREPTTANKMESFTQTNIMIHGGGKKEPAIQIETGLINQTELIPKTSFKPTVSYPHVSTSHKGLMQSTQSHVGTPTYHQLITLTGPELTMNVNDETNIQTPGDQAVDKYTPTERTSFTDHVNVTENRTEGPAPARTGGHHGYTQNGVHYSKTTPVWDVEAYHPTSRLPSGHHQDHAIKVKNDGSESPSSTKSVTSPQSSTFTPLTLSEMMSSPSGRDRIFIVDEQQPVFKVPTISMTYRVNVQQSAMCSDLEPCKKDFSKEVTSAYKYTAGFDKADVINVTLSGTALEYKVQYSVQVGSPMSVEQESVLANPTSVFEALAPSEYTLLSTIRNTSMEDMVEPCTDWFTCPRGFRCVPQRKLSAFCLSPCHSTFCQNDGICIHRKGQDPACQCPVGRDFWYMGPACDYRMTHHRLAAIACAVVFCIIICAAAAVFILVRRFQTQILQQKVAQTQSSYRRFSRFDDVPTHFWCPSQTWLTTSASINSLDNPAFSSSEEVFPLQALGSCVCGCQDGARNNAPTNPAQQPPRAPPRLETSCSSVNDLMVDSGKASDVSVCSWPMEPIHWTPFPILHQLSLQSPFHARRPHSYFEGMELVNTERSWTA</sequence>
<feature type="compositionally biased region" description="Basic and acidic residues" evidence="2">
    <location>
        <begin position="904"/>
        <end position="919"/>
    </location>
</feature>
<accession>A0ABN9ARW5</accession>
<keyword evidence="3" id="KW-0812">Transmembrane</keyword>
<keyword evidence="1" id="KW-0245">EGF-like domain</keyword>
<evidence type="ECO:0000313" key="6">
    <source>
        <dbReference type="Proteomes" id="UP001162483"/>
    </source>
</evidence>
<feature type="compositionally biased region" description="Polar residues" evidence="2">
    <location>
        <begin position="372"/>
        <end position="389"/>
    </location>
</feature>
<evidence type="ECO:0000256" key="2">
    <source>
        <dbReference type="SAM" id="MobiDB-lite"/>
    </source>
</evidence>
<feature type="region of interest" description="Disordered" evidence="2">
    <location>
        <begin position="888"/>
        <end position="990"/>
    </location>
</feature>
<dbReference type="Proteomes" id="UP001162483">
    <property type="component" value="Unassembled WGS sequence"/>
</dbReference>
<feature type="region of interest" description="Disordered" evidence="2">
    <location>
        <begin position="442"/>
        <end position="489"/>
    </location>
</feature>
<organism evidence="5 6">
    <name type="scientific">Staurois parvus</name>
    <dbReference type="NCBI Taxonomy" id="386267"/>
    <lineage>
        <taxon>Eukaryota</taxon>
        <taxon>Metazoa</taxon>
        <taxon>Chordata</taxon>
        <taxon>Craniata</taxon>
        <taxon>Vertebrata</taxon>
        <taxon>Euteleostomi</taxon>
        <taxon>Amphibia</taxon>
        <taxon>Batrachia</taxon>
        <taxon>Anura</taxon>
        <taxon>Neobatrachia</taxon>
        <taxon>Ranoidea</taxon>
        <taxon>Ranidae</taxon>
        <taxon>Staurois</taxon>
    </lineage>
</organism>
<feature type="compositionally biased region" description="Low complexity" evidence="2">
    <location>
        <begin position="1198"/>
        <end position="1214"/>
    </location>
</feature>
<comment type="caution">
    <text evidence="1">Lacks conserved residue(s) required for the propagation of feature annotation.</text>
</comment>
<dbReference type="PROSITE" id="PS50026">
    <property type="entry name" value="EGF_3"/>
    <property type="match status" value="1"/>
</dbReference>
<feature type="region of interest" description="Disordered" evidence="2">
    <location>
        <begin position="372"/>
        <end position="412"/>
    </location>
</feature>
<feature type="compositionally biased region" description="Basic and acidic residues" evidence="2">
    <location>
        <begin position="30"/>
        <end position="45"/>
    </location>
</feature>
<gene>
    <name evidence="5" type="ORF">SPARVUS_LOCUS1244476</name>
</gene>
<feature type="compositionally biased region" description="Polar residues" evidence="2">
    <location>
        <begin position="1215"/>
        <end position="1224"/>
    </location>
</feature>
<protein>
    <recommendedName>
        <fullName evidence="4">EGF-like domain-containing protein</fullName>
    </recommendedName>
</protein>
<dbReference type="EMBL" id="CATNWA010000616">
    <property type="protein sequence ID" value="CAI9537545.1"/>
    <property type="molecule type" value="Genomic_DNA"/>
</dbReference>